<protein>
    <submittedName>
        <fullName evidence="3">CIR protein</fullName>
    </submittedName>
</protein>
<accession>A0A1D3L9Y0</accession>
<evidence type="ECO:0000313" key="3">
    <source>
        <dbReference type="EMBL" id="SCL92820.1"/>
    </source>
</evidence>
<dbReference type="AlphaFoldDB" id="A0A1D3L9Y0"/>
<feature type="transmembrane region" description="Helical" evidence="2">
    <location>
        <begin position="613"/>
        <end position="630"/>
    </location>
</feature>
<evidence type="ECO:0000313" key="4">
    <source>
        <dbReference type="Proteomes" id="UP000195489"/>
    </source>
</evidence>
<organism evidence="3 4">
    <name type="scientific">Plasmodium chabaudi chabaudi</name>
    <dbReference type="NCBI Taxonomy" id="31271"/>
    <lineage>
        <taxon>Eukaryota</taxon>
        <taxon>Sar</taxon>
        <taxon>Alveolata</taxon>
        <taxon>Apicomplexa</taxon>
        <taxon>Aconoidasida</taxon>
        <taxon>Haemosporida</taxon>
        <taxon>Plasmodiidae</taxon>
        <taxon>Plasmodium</taxon>
        <taxon>Plasmodium (Vinckeia)</taxon>
    </lineage>
</organism>
<dbReference type="Pfam" id="PF06022">
    <property type="entry name" value="Cir_Bir_Yir"/>
    <property type="match status" value="1"/>
</dbReference>
<proteinExistence type="predicted"/>
<keyword evidence="2" id="KW-1133">Transmembrane helix</keyword>
<feature type="transmembrane region" description="Helical" evidence="2">
    <location>
        <begin position="492"/>
        <end position="510"/>
    </location>
</feature>
<keyword evidence="2" id="KW-0472">Membrane</keyword>
<reference evidence="3 4" key="1">
    <citation type="submission" date="2016-08" db="EMBL/GenBank/DDBJ databases">
        <authorList>
            <consortium name="Pathogen Informatics"/>
        </authorList>
    </citation>
    <scope>NUCLEOTIDE SEQUENCE [LARGE SCALE GENOMIC DNA]</scope>
    <source>
        <strain evidence="3 4">CB</strain>
    </source>
</reference>
<dbReference type="EMBL" id="FMIM01000396">
    <property type="protein sequence ID" value="SCL92820.1"/>
    <property type="molecule type" value="Genomic_DNA"/>
</dbReference>
<gene>
    <name evidence="3" type="ORF">PCHCB_000546000</name>
</gene>
<dbReference type="InterPro" id="IPR006477">
    <property type="entry name" value="Yir_bir_cir"/>
</dbReference>
<dbReference type="Proteomes" id="UP000195489">
    <property type="component" value="Unassembled WGS sequence"/>
</dbReference>
<name>A0A1D3L9Y0_PLACU</name>
<evidence type="ECO:0000256" key="2">
    <source>
        <dbReference type="SAM" id="Phobius"/>
    </source>
</evidence>
<keyword evidence="2" id="KW-0812">Transmembrane</keyword>
<evidence type="ECO:0000256" key="1">
    <source>
        <dbReference type="SAM" id="MobiDB-lite"/>
    </source>
</evidence>
<sequence>MSAHVCEMFQSLYAQIPDEDGDINQRDNKNLLYLSYCPQNGDEHQKCNTDLDRISAGFGYLVPQLYNNVESEEDHGDQKGNYIYYGMMWICYKLQQINEKDGSSINLKEFFNNYVVNGEWYGEIKEYVEPHMSLLNNDNIIEHMSNIYQIFKQMCKIFSNNDEQIDNINFMSYYESVKSCGENILKKNSNDANRDISDSCPALYDVLNHIYNDFKNDCIAIMNSPINALPDIPNIEEIKKTLESNSENLDSQDSTDRNHESQDWGSENCERTIPENELEPPQNNNTIEEIFKPDLSTFEIKLANFETELPHFEIELAKFEPELPNVLDGIEVPDIEIGHQIFLDGVEVPDIESEFPHLEIEYPDVQEELFYIDTEFSKLEDDLPFFEVKYLDLENDSPNIVDELYVPEAELSNSAMIPQIIDFNFPDLNNEQTDFDNEQADSDNQSQPHQINTLIFDNPFENPENFSDNIMCKLHGPKSVYCNRIICNRIKIGVIALSIPIVLVFIYKYFPWKRTKKPKKTKKMKRVVNLLDRKKTKKIDINSIDDKKTIQTIINSNDKKKTPKRIINSNDKEKTRKRIINSNDKEKTRKRIINSNDKEKTTLLFNIYKQMQLSPMPFIHLFMLLIFFIFKRKKNSIE</sequence>
<feature type="region of interest" description="Disordered" evidence="1">
    <location>
        <begin position="244"/>
        <end position="285"/>
    </location>
</feature>
<feature type="compositionally biased region" description="Basic and acidic residues" evidence="1">
    <location>
        <begin position="254"/>
        <end position="274"/>
    </location>
</feature>